<dbReference type="PANTHER" id="PTHR46060">
    <property type="entry name" value="MARINER MOS1 TRANSPOSASE-LIKE PROTEIN"/>
    <property type="match status" value="1"/>
</dbReference>
<dbReference type="PANTHER" id="PTHR46060:SF2">
    <property type="entry name" value="HISTONE-LYSINE N-METHYLTRANSFERASE SETMAR"/>
    <property type="match status" value="1"/>
</dbReference>
<gene>
    <name evidence="1" type="ORF">WH47_06717</name>
</gene>
<dbReference type="GO" id="GO:0000729">
    <property type="term" value="P:DNA double-strand break processing"/>
    <property type="evidence" value="ECO:0007669"/>
    <property type="project" value="TreeGrafter"/>
</dbReference>
<reference evidence="1 2" key="1">
    <citation type="submission" date="2015-07" db="EMBL/GenBank/DDBJ databases">
        <title>The genome of Habropoda laboriosa.</title>
        <authorList>
            <person name="Pan H."/>
            <person name="Kapheim K."/>
        </authorList>
    </citation>
    <scope>NUCLEOTIDE SEQUENCE [LARGE SCALE GENOMIC DNA]</scope>
    <source>
        <strain evidence="1">0110345459</strain>
    </source>
</reference>
<sequence length="86" mass="10105">QQPVLVNRKGSILLHDNARPHVASITAEKFHQLGMEVLSHPPYSPDLSPTDFHSLDHFLTQKRFRKREDTQNAFQHFFLLEIRIFI</sequence>
<dbReference type="Proteomes" id="UP000053825">
    <property type="component" value="Unassembled WGS sequence"/>
</dbReference>
<dbReference type="GO" id="GO:0000793">
    <property type="term" value="C:condensed chromosome"/>
    <property type="evidence" value="ECO:0007669"/>
    <property type="project" value="TreeGrafter"/>
</dbReference>
<organism evidence="1 2">
    <name type="scientific">Habropoda laboriosa</name>
    <dbReference type="NCBI Taxonomy" id="597456"/>
    <lineage>
        <taxon>Eukaryota</taxon>
        <taxon>Metazoa</taxon>
        <taxon>Ecdysozoa</taxon>
        <taxon>Arthropoda</taxon>
        <taxon>Hexapoda</taxon>
        <taxon>Insecta</taxon>
        <taxon>Pterygota</taxon>
        <taxon>Neoptera</taxon>
        <taxon>Endopterygota</taxon>
        <taxon>Hymenoptera</taxon>
        <taxon>Apocrita</taxon>
        <taxon>Aculeata</taxon>
        <taxon>Apoidea</taxon>
        <taxon>Anthophila</taxon>
        <taxon>Apidae</taxon>
        <taxon>Habropoda</taxon>
    </lineage>
</organism>
<dbReference type="GO" id="GO:0031297">
    <property type="term" value="P:replication fork processing"/>
    <property type="evidence" value="ECO:0007669"/>
    <property type="project" value="TreeGrafter"/>
</dbReference>
<dbReference type="GO" id="GO:0032259">
    <property type="term" value="P:methylation"/>
    <property type="evidence" value="ECO:0007669"/>
    <property type="project" value="UniProtKB-KW"/>
</dbReference>
<dbReference type="GO" id="GO:0042800">
    <property type="term" value="F:histone H3K4 methyltransferase activity"/>
    <property type="evidence" value="ECO:0007669"/>
    <property type="project" value="TreeGrafter"/>
</dbReference>
<dbReference type="EMBL" id="KQ414778">
    <property type="protein sequence ID" value="KOC61231.1"/>
    <property type="molecule type" value="Genomic_DNA"/>
</dbReference>
<dbReference type="GO" id="GO:0005634">
    <property type="term" value="C:nucleus"/>
    <property type="evidence" value="ECO:0007669"/>
    <property type="project" value="TreeGrafter"/>
</dbReference>
<dbReference type="GO" id="GO:0044774">
    <property type="term" value="P:mitotic DNA integrity checkpoint signaling"/>
    <property type="evidence" value="ECO:0007669"/>
    <property type="project" value="TreeGrafter"/>
</dbReference>
<dbReference type="GO" id="GO:0003690">
    <property type="term" value="F:double-stranded DNA binding"/>
    <property type="evidence" value="ECO:0007669"/>
    <property type="project" value="TreeGrafter"/>
</dbReference>
<name>A0A0L7QRU0_9HYME</name>
<accession>A0A0L7QRU0</accession>
<evidence type="ECO:0000313" key="1">
    <source>
        <dbReference type="EMBL" id="KOC61231.1"/>
    </source>
</evidence>
<keyword evidence="1" id="KW-0808">Transferase</keyword>
<dbReference type="STRING" id="597456.A0A0L7QRU0"/>
<dbReference type="Gene3D" id="3.30.420.10">
    <property type="entry name" value="Ribonuclease H-like superfamily/Ribonuclease H"/>
    <property type="match status" value="1"/>
</dbReference>
<keyword evidence="1" id="KW-0489">Methyltransferase</keyword>
<dbReference type="GO" id="GO:0006303">
    <property type="term" value="P:double-strand break repair via nonhomologous end joining"/>
    <property type="evidence" value="ECO:0007669"/>
    <property type="project" value="TreeGrafter"/>
</dbReference>
<evidence type="ECO:0000313" key="2">
    <source>
        <dbReference type="Proteomes" id="UP000053825"/>
    </source>
</evidence>
<dbReference type="GO" id="GO:0035861">
    <property type="term" value="C:site of double-strand break"/>
    <property type="evidence" value="ECO:0007669"/>
    <property type="project" value="TreeGrafter"/>
</dbReference>
<proteinExistence type="predicted"/>
<dbReference type="AlphaFoldDB" id="A0A0L7QRU0"/>
<dbReference type="GO" id="GO:0046975">
    <property type="term" value="F:histone H3K36 methyltransferase activity"/>
    <property type="evidence" value="ECO:0007669"/>
    <property type="project" value="TreeGrafter"/>
</dbReference>
<protein>
    <submittedName>
        <fullName evidence="1">Histone-lysine N-methyltransferase SETMAR</fullName>
    </submittedName>
</protein>
<dbReference type="GO" id="GO:0015074">
    <property type="term" value="P:DNA integration"/>
    <property type="evidence" value="ECO:0007669"/>
    <property type="project" value="TreeGrafter"/>
</dbReference>
<dbReference type="GO" id="GO:0000014">
    <property type="term" value="F:single-stranded DNA endodeoxyribonuclease activity"/>
    <property type="evidence" value="ECO:0007669"/>
    <property type="project" value="TreeGrafter"/>
</dbReference>
<dbReference type="GO" id="GO:0003697">
    <property type="term" value="F:single-stranded DNA binding"/>
    <property type="evidence" value="ECO:0007669"/>
    <property type="project" value="TreeGrafter"/>
</dbReference>
<feature type="non-terminal residue" evidence="1">
    <location>
        <position position="1"/>
    </location>
</feature>
<dbReference type="InterPro" id="IPR052709">
    <property type="entry name" value="Transposase-MT_Hybrid"/>
</dbReference>
<dbReference type="InterPro" id="IPR036397">
    <property type="entry name" value="RNaseH_sf"/>
</dbReference>
<dbReference type="GO" id="GO:0044547">
    <property type="term" value="F:DNA topoisomerase binding"/>
    <property type="evidence" value="ECO:0007669"/>
    <property type="project" value="TreeGrafter"/>
</dbReference>
<keyword evidence="2" id="KW-1185">Reference proteome</keyword>